<evidence type="ECO:0000256" key="6">
    <source>
        <dbReference type="RuleBase" id="RU361235"/>
    </source>
</evidence>
<dbReference type="InterPro" id="IPR029058">
    <property type="entry name" value="AB_hydrolase_fold"/>
</dbReference>
<evidence type="ECO:0000259" key="7">
    <source>
        <dbReference type="Pfam" id="PF00135"/>
    </source>
</evidence>
<keyword evidence="4" id="KW-1015">Disulfide bond</keyword>
<accession>A0A0N1ICD5</accession>
<keyword evidence="9" id="KW-1185">Reference proteome</keyword>
<sequence length="461" mass="51530">MVQVRISDGILEGEVTDNKYGGKIYCFRGIPYAQPPLGDLRFKAPQPVKPWNGVRDAKKLGNECYQYNVVFSKVAKQGSEDCLYVNVFSPNLKPTKPLPVMVFIHGGGFTGGSGSDEFYGPNYLIRHDVIIVTLNYRLEILGFLCLDTEDVPGNAGMKDQVAALRWVQKNISNFGGDPNNVTIFGESAGGGSVSLHLLSPMSKGLFKRAIPQSGIATAHWATGFMVKERSLQLARELGCNSKDEKEIYEFFKALPVEALVNKHITVTYAETNKEVFIVPFSIVVEKQFGNNERFMIGEPIEILRNYGIHEGVDVMEGYTEDDGVAFLGGGKDISKMISQANNHMMGVNDLFASHDKTLVCHADELPYMFHMKLLADFLPEIENNSRLMELIDQVTKLWTNFAKYGNPTPDDSLGVIWKPYTLEGQDFLDIGENLVAGTRPDKDELEFWEQIYTKYCPKYAP</sequence>
<evidence type="ECO:0000256" key="5">
    <source>
        <dbReference type="ARBA" id="ARBA00023180"/>
    </source>
</evidence>
<evidence type="ECO:0000256" key="4">
    <source>
        <dbReference type="ARBA" id="ARBA00023157"/>
    </source>
</evidence>
<evidence type="ECO:0000313" key="8">
    <source>
        <dbReference type="EMBL" id="KPJ21083.1"/>
    </source>
</evidence>
<dbReference type="AlphaFoldDB" id="A0A0N1ICD5"/>
<dbReference type="InterPro" id="IPR019819">
    <property type="entry name" value="Carboxylesterase_B_CS"/>
</dbReference>
<dbReference type="PROSITE" id="PS00122">
    <property type="entry name" value="CARBOXYLESTERASE_B_1"/>
    <property type="match status" value="1"/>
</dbReference>
<name>A0A0N1ICD5_PAPMA</name>
<dbReference type="PANTHER" id="PTHR43142:SF1">
    <property type="entry name" value="CARBOXYLIC ESTER HYDROLASE"/>
    <property type="match status" value="1"/>
</dbReference>
<dbReference type="PROSITE" id="PS00941">
    <property type="entry name" value="CARBOXYLESTERASE_B_2"/>
    <property type="match status" value="1"/>
</dbReference>
<dbReference type="EMBL" id="LADJ01020469">
    <property type="protein sequence ID" value="KPJ21083.1"/>
    <property type="molecule type" value="Genomic_DNA"/>
</dbReference>
<dbReference type="Pfam" id="PF00135">
    <property type="entry name" value="COesterase"/>
    <property type="match status" value="2"/>
</dbReference>
<dbReference type="InParanoid" id="A0A0N1ICD5"/>
<keyword evidence="5" id="KW-0325">Glycoprotein</keyword>
<evidence type="ECO:0000313" key="9">
    <source>
        <dbReference type="Proteomes" id="UP000053240"/>
    </source>
</evidence>
<feature type="domain" description="Carboxylesterase type B" evidence="7">
    <location>
        <begin position="356"/>
        <end position="448"/>
    </location>
</feature>
<comment type="caution">
    <text evidence="8">The sequence shown here is derived from an EMBL/GenBank/DDBJ whole genome shotgun (WGS) entry which is preliminary data.</text>
</comment>
<keyword evidence="3 6" id="KW-0378">Hydrolase</keyword>
<evidence type="ECO:0000256" key="2">
    <source>
        <dbReference type="ARBA" id="ARBA00022487"/>
    </source>
</evidence>
<evidence type="ECO:0000256" key="1">
    <source>
        <dbReference type="ARBA" id="ARBA00005964"/>
    </source>
</evidence>
<keyword evidence="2" id="KW-0719">Serine esterase</keyword>
<protein>
    <recommendedName>
        <fullName evidence="6">Carboxylic ester hydrolase</fullName>
        <ecNumber evidence="6">3.1.1.-</ecNumber>
    </recommendedName>
</protein>
<dbReference type="GO" id="GO:0052689">
    <property type="term" value="F:carboxylic ester hydrolase activity"/>
    <property type="evidence" value="ECO:0007669"/>
    <property type="project" value="UniProtKB-KW"/>
</dbReference>
<gene>
    <name evidence="8" type="ORF">RR48_00775</name>
</gene>
<dbReference type="InterPro" id="IPR002018">
    <property type="entry name" value="CarbesteraseB"/>
</dbReference>
<feature type="domain" description="Carboxylesterase type B" evidence="7">
    <location>
        <begin position="3"/>
        <end position="344"/>
    </location>
</feature>
<dbReference type="SUPFAM" id="SSF53474">
    <property type="entry name" value="alpha/beta-Hydrolases"/>
    <property type="match status" value="1"/>
</dbReference>
<organism evidence="8 9">
    <name type="scientific">Papilio machaon</name>
    <name type="common">Old World swallowtail butterfly</name>
    <dbReference type="NCBI Taxonomy" id="76193"/>
    <lineage>
        <taxon>Eukaryota</taxon>
        <taxon>Metazoa</taxon>
        <taxon>Ecdysozoa</taxon>
        <taxon>Arthropoda</taxon>
        <taxon>Hexapoda</taxon>
        <taxon>Insecta</taxon>
        <taxon>Pterygota</taxon>
        <taxon>Neoptera</taxon>
        <taxon>Endopterygota</taxon>
        <taxon>Lepidoptera</taxon>
        <taxon>Glossata</taxon>
        <taxon>Ditrysia</taxon>
        <taxon>Papilionoidea</taxon>
        <taxon>Papilionidae</taxon>
        <taxon>Papilioninae</taxon>
        <taxon>Papilio</taxon>
    </lineage>
</organism>
<dbReference type="PANTHER" id="PTHR43142">
    <property type="entry name" value="CARBOXYLIC ESTER HYDROLASE"/>
    <property type="match status" value="1"/>
</dbReference>
<reference evidence="8 9" key="1">
    <citation type="journal article" date="2015" name="Nat. Commun.">
        <title>Outbred genome sequencing and CRISPR/Cas9 gene editing in butterflies.</title>
        <authorList>
            <person name="Li X."/>
            <person name="Fan D."/>
            <person name="Zhang W."/>
            <person name="Liu G."/>
            <person name="Zhang L."/>
            <person name="Zhao L."/>
            <person name="Fang X."/>
            <person name="Chen L."/>
            <person name="Dong Y."/>
            <person name="Chen Y."/>
            <person name="Ding Y."/>
            <person name="Zhao R."/>
            <person name="Feng M."/>
            <person name="Zhu Y."/>
            <person name="Feng Y."/>
            <person name="Jiang X."/>
            <person name="Zhu D."/>
            <person name="Xiang H."/>
            <person name="Feng X."/>
            <person name="Li S."/>
            <person name="Wang J."/>
            <person name="Zhang G."/>
            <person name="Kronforst M.R."/>
            <person name="Wang W."/>
        </authorList>
    </citation>
    <scope>NUCLEOTIDE SEQUENCE [LARGE SCALE GENOMIC DNA]</scope>
    <source>
        <strain evidence="8">Ya'a_city_454_Pm</strain>
        <tissue evidence="8">Whole body</tissue>
    </source>
</reference>
<dbReference type="InterPro" id="IPR019826">
    <property type="entry name" value="Carboxylesterase_B_AS"/>
</dbReference>
<evidence type="ECO:0000256" key="3">
    <source>
        <dbReference type="ARBA" id="ARBA00022801"/>
    </source>
</evidence>
<dbReference type="Gene3D" id="3.40.50.1820">
    <property type="entry name" value="alpha/beta hydrolase"/>
    <property type="match status" value="2"/>
</dbReference>
<comment type="similarity">
    <text evidence="1 6">Belongs to the type-B carboxylesterase/lipase family.</text>
</comment>
<proteinExistence type="inferred from homology"/>
<dbReference type="Proteomes" id="UP000053240">
    <property type="component" value="Unassembled WGS sequence"/>
</dbReference>
<dbReference type="EC" id="3.1.1.-" evidence="6"/>